<dbReference type="Gene3D" id="3.40.50.1010">
    <property type="entry name" value="5'-nuclease"/>
    <property type="match status" value="1"/>
</dbReference>
<dbReference type="RefSeq" id="XP_028151747.1">
    <property type="nucleotide sequence ID" value="XM_028295946.1"/>
</dbReference>
<dbReference type="SUPFAM" id="SSF88723">
    <property type="entry name" value="PIN domain-like"/>
    <property type="match status" value="1"/>
</dbReference>
<dbReference type="InParanoid" id="A0A6P7GZZ5"/>
<organism evidence="1">
    <name type="scientific">Diabrotica virgifera virgifera</name>
    <name type="common">western corn rootworm</name>
    <dbReference type="NCBI Taxonomy" id="50390"/>
    <lineage>
        <taxon>Eukaryota</taxon>
        <taxon>Metazoa</taxon>
        <taxon>Ecdysozoa</taxon>
        <taxon>Arthropoda</taxon>
        <taxon>Hexapoda</taxon>
        <taxon>Insecta</taxon>
        <taxon>Pterygota</taxon>
        <taxon>Neoptera</taxon>
        <taxon>Endopterygota</taxon>
        <taxon>Coleoptera</taxon>
        <taxon>Polyphaga</taxon>
        <taxon>Cucujiformia</taxon>
        <taxon>Chrysomeloidea</taxon>
        <taxon>Chrysomelidae</taxon>
        <taxon>Galerucinae</taxon>
        <taxon>Diabroticina</taxon>
        <taxon>Diabroticites</taxon>
        <taxon>Diabrotica</taxon>
    </lineage>
</organism>
<dbReference type="AlphaFoldDB" id="A0A6P7GZZ5"/>
<name>A0A6P7GZZ5_DIAVI</name>
<reference evidence="1" key="1">
    <citation type="submission" date="2025-08" db="UniProtKB">
        <authorList>
            <consortium name="RefSeq"/>
        </authorList>
    </citation>
    <scope>IDENTIFICATION</scope>
    <source>
        <tissue evidence="1">Whole insect</tissue>
    </source>
</reference>
<accession>A0A6P7GZZ5</accession>
<dbReference type="PANTHER" id="PTHR47018">
    <property type="entry name" value="CXC DOMAIN-CONTAINING PROTEIN-RELATED"/>
    <property type="match status" value="1"/>
</dbReference>
<dbReference type="InterPro" id="IPR029060">
    <property type="entry name" value="PIN-like_dom_sf"/>
</dbReference>
<protein>
    <submittedName>
        <fullName evidence="1">Uncharacterized protein LOC114345123</fullName>
    </submittedName>
</protein>
<sequence>MKDIENRGKTAKLWISYLRMVVIAKNFTRCEKMGEIEEQLSILSQMLPYFHAAGHFNYANCAHIYIQKMLEFIKKYNATSSSQFGHLNNATNHLRNFIENGYCTTRRAANFWSGVFTDMVIEQDLMRIMKIEGGMIGRTITESTLSRWILAMPYTNDVCKEIEKFCGINFSTTEQHVDATDSRIKRDNADVLKMFDWFKEHDPFPQTTSIVSISTGVTGGENINCHDCFEIGKKGVEDMIGCHFSSIKMSKNKRILPLSTVNSSIKSKDDVVVPIDPNLLFQRMNVVKNTDKQLRQYFQYELAPFPMSLFSEGLMRKTAKSSIFDLFKILKNDIDIAESAFVIDGGMLLHRVRWCQNDVLQDILNKYICYLKNHFGSDITVVFDGYCSNSSSSKSAERLRRSNKVCSTDILFTENMPITVQQDKFFGNINNKARFIKFLTQALQNNNIIVKQAKDDADLLIVKTALAILCHRVVIVSEDTDVLVLTIALTPSNREVFFLKLGKQKKKKIQFTRQRASMTIHFVKRIFYFFML</sequence>
<evidence type="ECO:0000313" key="1">
    <source>
        <dbReference type="RefSeq" id="XP_028151747.1"/>
    </source>
</evidence>
<proteinExistence type="predicted"/>
<gene>
    <name evidence="1" type="primary">LOC114345123</name>
</gene>
<dbReference type="PANTHER" id="PTHR47018:SF3">
    <property type="entry name" value="MYCBP-ASSOCIATED PROTEIN"/>
    <property type="match status" value="1"/>
</dbReference>